<sequence>MGFNLCSSSYLLPHPTPPHQILHYLPTAFTLTFFNSIQLQHRSQFKHNHTYPDLIITSITHFSIMAENGEEKLIAVARQIVKSLGHTDNAMTDDILQIFSNFDGRFKEKLTGSFSGNDGGAAVEQTLKTLDRRVSRYLTVDEPIWSNSADASLFLAAVDELFNVIREWSVVADDNAVTSCLDRAEDLLQRCMFRLEEEFKLLIQRGGVEASGDAAGGGDGYLDSDSDEEEDDGFDEVDVPVAHPVMDYNIMIDALSSGTVNSLHEISKRMLAAGYGKECSLAYSTSRRDFIEESLSRLGFLGLQNSSNDDNDIEIEKWIKAINMTVRVFYPSEQRLCDRVFGYASATAAAAVDLSFMDTCRVSTMELLNFANGIAMGSRAPERLFKILDVYEAVKALLPEFEVLFSGHYCVLLKNEAIAVWKKLGESIRGIFIELENLIRRDPAKAAVPGGGLHPITRYVMNYLRAACSRPTLAQVFDDNLNQSPTSSSLSVQIAWIMEVLESNLESKSKVYRDAALSSVFMMNNGRYIVKKVKDDELGSLLGDDWIRKHTSKVRQHHVNYQRSSWHKILNTLKLDNSNLSSSVVSKSLKDKLKLFNSHFDEICRTQSTWVIFDEQLREELKISVAGTLLPAYRNFLGRFHGLQDIGRYADKHVKFTIEDVEARIHGLFQATAVTGHGRK</sequence>
<gene>
    <name evidence="1" type="ORF">L1987_82544</name>
</gene>
<reference evidence="1 2" key="2">
    <citation type="journal article" date="2022" name="Mol. Ecol. Resour.">
        <title>The genomes of chicory, endive, great burdock and yacon provide insights into Asteraceae paleo-polyploidization history and plant inulin production.</title>
        <authorList>
            <person name="Fan W."/>
            <person name="Wang S."/>
            <person name="Wang H."/>
            <person name="Wang A."/>
            <person name="Jiang F."/>
            <person name="Liu H."/>
            <person name="Zhao H."/>
            <person name="Xu D."/>
            <person name="Zhang Y."/>
        </authorList>
    </citation>
    <scope>NUCLEOTIDE SEQUENCE [LARGE SCALE GENOMIC DNA]</scope>
    <source>
        <strain evidence="2">cv. Yunnan</strain>
        <tissue evidence="1">Leaves</tissue>
    </source>
</reference>
<accession>A0ACB8YBK4</accession>
<organism evidence="1 2">
    <name type="scientific">Smallanthus sonchifolius</name>
    <dbReference type="NCBI Taxonomy" id="185202"/>
    <lineage>
        <taxon>Eukaryota</taxon>
        <taxon>Viridiplantae</taxon>
        <taxon>Streptophyta</taxon>
        <taxon>Embryophyta</taxon>
        <taxon>Tracheophyta</taxon>
        <taxon>Spermatophyta</taxon>
        <taxon>Magnoliopsida</taxon>
        <taxon>eudicotyledons</taxon>
        <taxon>Gunneridae</taxon>
        <taxon>Pentapetalae</taxon>
        <taxon>asterids</taxon>
        <taxon>campanulids</taxon>
        <taxon>Asterales</taxon>
        <taxon>Asteraceae</taxon>
        <taxon>Asteroideae</taxon>
        <taxon>Heliantheae alliance</taxon>
        <taxon>Millerieae</taxon>
        <taxon>Smallanthus</taxon>
    </lineage>
</organism>
<reference evidence="2" key="1">
    <citation type="journal article" date="2022" name="Mol. Ecol. Resour.">
        <title>The genomes of chicory, endive, great burdock and yacon provide insights into Asteraceae palaeo-polyploidization history and plant inulin production.</title>
        <authorList>
            <person name="Fan W."/>
            <person name="Wang S."/>
            <person name="Wang H."/>
            <person name="Wang A."/>
            <person name="Jiang F."/>
            <person name="Liu H."/>
            <person name="Zhao H."/>
            <person name="Xu D."/>
            <person name="Zhang Y."/>
        </authorList>
    </citation>
    <scope>NUCLEOTIDE SEQUENCE [LARGE SCALE GENOMIC DNA]</scope>
    <source>
        <strain evidence="2">cv. Yunnan</strain>
    </source>
</reference>
<comment type="caution">
    <text evidence="1">The sequence shown here is derived from an EMBL/GenBank/DDBJ whole genome shotgun (WGS) entry which is preliminary data.</text>
</comment>
<evidence type="ECO:0000313" key="2">
    <source>
        <dbReference type="Proteomes" id="UP001056120"/>
    </source>
</evidence>
<protein>
    <submittedName>
        <fullName evidence="1">Uncharacterized protein</fullName>
    </submittedName>
</protein>
<proteinExistence type="predicted"/>
<name>A0ACB8YBK4_9ASTR</name>
<dbReference type="Proteomes" id="UP001056120">
    <property type="component" value="Linkage Group LG28"/>
</dbReference>
<keyword evidence="2" id="KW-1185">Reference proteome</keyword>
<evidence type="ECO:0000313" key="1">
    <source>
        <dbReference type="EMBL" id="KAI3682513.1"/>
    </source>
</evidence>
<dbReference type="EMBL" id="CM042045">
    <property type="protein sequence ID" value="KAI3682513.1"/>
    <property type="molecule type" value="Genomic_DNA"/>
</dbReference>